<dbReference type="EMBL" id="JANAVB010040218">
    <property type="protein sequence ID" value="KAJ6798612.1"/>
    <property type="molecule type" value="Genomic_DNA"/>
</dbReference>
<keyword evidence="7" id="KW-1185">Reference proteome</keyword>
<feature type="domain" description="Agenet" evidence="5">
    <location>
        <begin position="3"/>
        <end position="62"/>
    </location>
</feature>
<dbReference type="Pfam" id="PF05266">
    <property type="entry name" value="DUF724"/>
    <property type="match status" value="1"/>
</dbReference>
<feature type="domain" description="Agenet" evidence="5">
    <location>
        <begin position="141"/>
        <end position="208"/>
    </location>
</feature>
<feature type="compositionally biased region" description="Basic and acidic residues" evidence="4">
    <location>
        <begin position="512"/>
        <end position="525"/>
    </location>
</feature>
<dbReference type="InterPro" id="IPR008395">
    <property type="entry name" value="Agenet-like_dom"/>
</dbReference>
<reference evidence="6" key="1">
    <citation type="journal article" date="2023" name="GigaByte">
        <title>Genome assembly of the bearded iris, Iris pallida Lam.</title>
        <authorList>
            <person name="Bruccoleri R.E."/>
            <person name="Oakeley E.J."/>
            <person name="Faust A.M.E."/>
            <person name="Altorfer M."/>
            <person name="Dessus-Babus S."/>
            <person name="Burckhardt D."/>
            <person name="Oertli M."/>
            <person name="Naumann U."/>
            <person name="Petersen F."/>
            <person name="Wong J."/>
        </authorList>
    </citation>
    <scope>NUCLEOTIDE SEQUENCE</scope>
    <source>
        <strain evidence="6">GSM-AAB239-AS_SAM_17_03QT</strain>
    </source>
</reference>
<protein>
    <recommendedName>
        <fullName evidence="5">Agenet domain-containing protein</fullName>
    </recommendedName>
</protein>
<evidence type="ECO:0000313" key="6">
    <source>
        <dbReference type="EMBL" id="KAJ6798612.1"/>
    </source>
</evidence>
<dbReference type="PANTHER" id="PTHR31917">
    <property type="entry name" value="AGENET DOMAIN-CONTAINING PROTEIN-RELATED"/>
    <property type="match status" value="1"/>
</dbReference>
<dbReference type="CDD" id="cd20405">
    <property type="entry name" value="Tudor_Agenet_AtDUF_rpt1_3"/>
    <property type="match status" value="1"/>
</dbReference>
<feature type="region of interest" description="Disordered" evidence="4">
    <location>
        <begin position="507"/>
        <end position="578"/>
    </location>
</feature>
<evidence type="ECO:0000259" key="5">
    <source>
        <dbReference type="SMART" id="SM00743"/>
    </source>
</evidence>
<evidence type="ECO:0000256" key="4">
    <source>
        <dbReference type="SAM" id="MobiDB-lite"/>
    </source>
</evidence>
<sequence>MAMSFAAGEPVEVRSADGAAWIEARVVRAFVLSRRYVVAYDNGTFNDTFPSDRVRPRPSPAGPGPGASRFRPNQLVEAFSGGWWRSGVVFRVHAASGGWRYDVCFPEKREEWEFGPGEVRPKLDWVDGEWVPAEKKETTETLYSIGTLVEVASVGKKLPIAWYPAIVTFVIDENIFVVEYETLRSPDGSSLKEIIASKDVRPYPPRSSRCKKINLLDEVEAFYGNGWWPGVVAKVNTCSRYNVKFLHWEEEIEFARADLRLLYDWVDGQWVQASQDKSIKSQGFGGKKSDGPTKLFHASSSPHIYKVPVIIRPLSSDGDEDLCKLPTSPRNVDNKNSDILTYQSKLESPCKKSKKGETTEDNRRLLDFLVVDRDPNTSSRVYAEVDVSTPALEVEPNFRIKALAEKHYSRNPSKTMNMVSQDTANKSSSNILLGDVNDDSLIPEKLSQKSSLLHAPDSIIGLEDKAEGLLEPAAKLSGTSGFLRASEWEQHEGVCPMVDGEQRIRLGSKHQSLGDEGVRHLTLGEKRRKNSRPRKLTIVEPSLEGDSIRNQQDNQAVGKPPSEGLSTSHPEASTRGGTNAEGLEALDLLNSTIGSPEASCVETSVSGVQFSETGSETQKEVLLNTIGPPTKMAPGKKASGLLPFEKRSSTWELIESMEIFSRIPQQPHFLPLNQQCKELREGLAIGLMVTFSNSVNNIGQLRITDPRNKFDERLRVLLQLEAHGFDVERIRSRITELLRMKDDLEQVIMVKRSEMKAALTEKKKERDQLNVQTESVGKFVMEFEQSLSKIQDLRNSIAKQRSEKNSEVEKLRADSTTIENALQSAERAFEATLSADWQTL</sequence>
<keyword evidence="1" id="KW-0813">Transport</keyword>
<evidence type="ECO:0000256" key="1">
    <source>
        <dbReference type="ARBA" id="ARBA00022448"/>
    </source>
</evidence>
<accession>A0AAX6E3G7</accession>
<evidence type="ECO:0000313" key="7">
    <source>
        <dbReference type="Proteomes" id="UP001140949"/>
    </source>
</evidence>
<evidence type="ECO:0000256" key="3">
    <source>
        <dbReference type="SAM" id="Coils"/>
    </source>
</evidence>
<dbReference type="PANTHER" id="PTHR31917:SF147">
    <property type="entry name" value="AGENET DOMAIN-CONTAINING PROTEIN"/>
    <property type="match status" value="1"/>
</dbReference>
<dbReference type="Gene3D" id="2.30.30.140">
    <property type="match status" value="2"/>
</dbReference>
<evidence type="ECO:0000256" key="2">
    <source>
        <dbReference type="ARBA" id="ARBA00022604"/>
    </source>
</evidence>
<dbReference type="InterPro" id="IPR007930">
    <property type="entry name" value="DUF724"/>
</dbReference>
<dbReference type="CDD" id="cd20406">
    <property type="entry name" value="Tudor_Agenet_AtDUF_rpt2_4"/>
    <property type="match status" value="1"/>
</dbReference>
<keyword evidence="2" id="KW-0341">Growth regulation</keyword>
<feature type="compositionally biased region" description="Polar residues" evidence="4">
    <location>
        <begin position="564"/>
        <end position="577"/>
    </location>
</feature>
<dbReference type="InterPro" id="IPR014002">
    <property type="entry name" value="Agenet_dom_plant"/>
</dbReference>
<reference evidence="6" key="2">
    <citation type="submission" date="2023-04" db="EMBL/GenBank/DDBJ databases">
        <authorList>
            <person name="Bruccoleri R.E."/>
            <person name="Oakeley E.J."/>
            <person name="Faust A.-M."/>
            <person name="Dessus-Babus S."/>
            <person name="Altorfer M."/>
            <person name="Burckhardt D."/>
            <person name="Oertli M."/>
            <person name="Naumann U."/>
            <person name="Petersen F."/>
            <person name="Wong J."/>
        </authorList>
    </citation>
    <scope>NUCLEOTIDE SEQUENCE</scope>
    <source>
        <strain evidence="6">GSM-AAB239-AS_SAM_17_03QT</strain>
        <tissue evidence="6">Leaf</tissue>
    </source>
</reference>
<feature type="domain" description="Agenet" evidence="5">
    <location>
        <begin position="211"/>
        <end position="267"/>
    </location>
</feature>
<keyword evidence="3" id="KW-0175">Coiled coil</keyword>
<dbReference type="AlphaFoldDB" id="A0AAX6E3G7"/>
<organism evidence="6 7">
    <name type="scientific">Iris pallida</name>
    <name type="common">Sweet iris</name>
    <dbReference type="NCBI Taxonomy" id="29817"/>
    <lineage>
        <taxon>Eukaryota</taxon>
        <taxon>Viridiplantae</taxon>
        <taxon>Streptophyta</taxon>
        <taxon>Embryophyta</taxon>
        <taxon>Tracheophyta</taxon>
        <taxon>Spermatophyta</taxon>
        <taxon>Magnoliopsida</taxon>
        <taxon>Liliopsida</taxon>
        <taxon>Asparagales</taxon>
        <taxon>Iridaceae</taxon>
        <taxon>Iridoideae</taxon>
        <taxon>Irideae</taxon>
        <taxon>Iris</taxon>
    </lineage>
</organism>
<feature type="coiled-coil region" evidence="3">
    <location>
        <begin position="727"/>
        <end position="828"/>
    </location>
</feature>
<feature type="compositionally biased region" description="Basic residues" evidence="4">
    <location>
        <begin position="526"/>
        <end position="535"/>
    </location>
</feature>
<dbReference type="Pfam" id="PF05641">
    <property type="entry name" value="Agenet"/>
    <property type="match status" value="2"/>
</dbReference>
<feature type="domain" description="Agenet" evidence="5">
    <location>
        <begin position="68"/>
        <end position="127"/>
    </location>
</feature>
<gene>
    <name evidence="6" type="ORF">M6B38_210105</name>
</gene>
<proteinExistence type="predicted"/>
<dbReference type="SMART" id="SM00743">
    <property type="entry name" value="Agenet"/>
    <property type="match status" value="4"/>
</dbReference>
<feature type="region of interest" description="Disordered" evidence="4">
    <location>
        <begin position="49"/>
        <end position="68"/>
    </location>
</feature>
<name>A0AAX6E3G7_IRIPA</name>
<comment type="caution">
    <text evidence="6">The sequence shown here is derived from an EMBL/GenBank/DDBJ whole genome shotgun (WGS) entry which is preliminary data.</text>
</comment>
<dbReference type="Proteomes" id="UP001140949">
    <property type="component" value="Unassembled WGS sequence"/>
</dbReference>